<evidence type="ECO:0000313" key="3">
    <source>
        <dbReference type="Proteomes" id="UP000246036"/>
    </source>
</evidence>
<dbReference type="EMBL" id="CP029477">
    <property type="protein sequence ID" value="AWM75422.1"/>
    <property type="molecule type" value="Genomic_DNA"/>
</dbReference>
<gene>
    <name evidence="2" type="ORF">DKL58_05285</name>
</gene>
<dbReference type="SUPFAM" id="SSF89082">
    <property type="entry name" value="Antibiotic binding domain of TipA-like multidrug resistance regulators"/>
    <property type="match status" value="1"/>
</dbReference>
<reference evidence="2 3" key="1">
    <citation type="submission" date="2018-05" db="EMBL/GenBank/DDBJ databases">
        <title>Reference genomes for bee gut microbiota database.</title>
        <authorList>
            <person name="Ellegaard K.M."/>
        </authorList>
    </citation>
    <scope>NUCLEOTIDE SEQUENCE [LARGE SCALE GENOMIC DNA]</scope>
    <source>
        <strain evidence="2 3">ESL0186</strain>
    </source>
</reference>
<evidence type="ECO:0000259" key="1">
    <source>
        <dbReference type="Pfam" id="PF07739"/>
    </source>
</evidence>
<dbReference type="Pfam" id="PF07739">
    <property type="entry name" value="TipAS"/>
    <property type="match status" value="1"/>
</dbReference>
<dbReference type="Proteomes" id="UP000246036">
    <property type="component" value="Chromosome"/>
</dbReference>
<protein>
    <recommendedName>
        <fullName evidence="1">TipAS antibiotic-recognition domain-containing protein</fullName>
    </recommendedName>
</protein>
<name>A0ABM6W0N1_9LACO</name>
<feature type="domain" description="TipAS antibiotic-recognition" evidence="1">
    <location>
        <begin position="4"/>
        <end position="97"/>
    </location>
</feature>
<dbReference type="InterPro" id="IPR036244">
    <property type="entry name" value="TipA-like_antibiotic-bd"/>
</dbReference>
<keyword evidence="3" id="KW-1185">Reference proteome</keyword>
<dbReference type="InterPro" id="IPR012925">
    <property type="entry name" value="TipAS_dom"/>
</dbReference>
<accession>A0ABM6W0N1</accession>
<dbReference type="Gene3D" id="1.10.490.50">
    <property type="entry name" value="Antibiotic binding domain of TipA-like multidrug resistance regulators"/>
    <property type="match status" value="1"/>
</dbReference>
<organism evidence="2 3">
    <name type="scientific">Lactobacillus kullabergensis</name>
    <dbReference type="NCBI Taxonomy" id="1218493"/>
    <lineage>
        <taxon>Bacteria</taxon>
        <taxon>Bacillati</taxon>
        <taxon>Bacillota</taxon>
        <taxon>Bacilli</taxon>
        <taxon>Lactobacillales</taxon>
        <taxon>Lactobacillaceae</taxon>
        <taxon>Lactobacillus</taxon>
    </lineage>
</organism>
<sequence>MSESSQFSEEKYNKMKQTEADLVRDLQAIVKDPSKEADLGDDAFKKHQNWLRIIMPNYSSKIHLGIVDAYDKDTRYQSYYDDKAGKGATKILSRIVKKHLAK</sequence>
<proteinExistence type="predicted"/>
<dbReference type="RefSeq" id="WP_109586367.1">
    <property type="nucleotide sequence ID" value="NZ_CP029477.1"/>
</dbReference>
<evidence type="ECO:0000313" key="2">
    <source>
        <dbReference type="EMBL" id="AWM75422.1"/>
    </source>
</evidence>